<proteinExistence type="predicted"/>
<dbReference type="EMBL" id="CATNWA010012678">
    <property type="protein sequence ID" value="CAI9563876.1"/>
    <property type="molecule type" value="Genomic_DNA"/>
</dbReference>
<evidence type="ECO:0000313" key="2">
    <source>
        <dbReference type="Proteomes" id="UP001162483"/>
    </source>
</evidence>
<dbReference type="Proteomes" id="UP001162483">
    <property type="component" value="Unassembled WGS sequence"/>
</dbReference>
<feature type="non-terminal residue" evidence="1">
    <location>
        <position position="50"/>
    </location>
</feature>
<reference evidence="1" key="1">
    <citation type="submission" date="2023-05" db="EMBL/GenBank/DDBJ databases">
        <authorList>
            <person name="Stuckert A."/>
        </authorList>
    </citation>
    <scope>NUCLEOTIDE SEQUENCE</scope>
</reference>
<keyword evidence="2" id="KW-1185">Reference proteome</keyword>
<evidence type="ECO:0000313" key="1">
    <source>
        <dbReference type="EMBL" id="CAI9563876.1"/>
    </source>
</evidence>
<organism evidence="1 2">
    <name type="scientific">Staurois parvus</name>
    <dbReference type="NCBI Taxonomy" id="386267"/>
    <lineage>
        <taxon>Eukaryota</taxon>
        <taxon>Metazoa</taxon>
        <taxon>Chordata</taxon>
        <taxon>Craniata</taxon>
        <taxon>Vertebrata</taxon>
        <taxon>Euteleostomi</taxon>
        <taxon>Amphibia</taxon>
        <taxon>Batrachia</taxon>
        <taxon>Anura</taxon>
        <taxon>Neobatrachia</taxon>
        <taxon>Ranoidea</taxon>
        <taxon>Ranidae</taxon>
        <taxon>Staurois</taxon>
    </lineage>
</organism>
<protein>
    <submittedName>
        <fullName evidence="1">Uncharacterized protein</fullName>
    </submittedName>
</protein>
<sequence>MSTDRWHFWGHTDHQGTLIISGLMITDHMIEPTSSAVSVIRCVRGTQRIG</sequence>
<name>A0ABN9CUL6_9NEOB</name>
<gene>
    <name evidence="1" type="ORF">SPARVUS_LOCUS5824305</name>
</gene>
<comment type="caution">
    <text evidence="1">The sequence shown here is derived from an EMBL/GenBank/DDBJ whole genome shotgun (WGS) entry which is preliminary data.</text>
</comment>
<accession>A0ABN9CUL6</accession>